<keyword evidence="3" id="KW-1185">Reference proteome</keyword>
<proteinExistence type="predicted"/>
<dbReference type="InterPro" id="IPR045518">
    <property type="entry name" value="2EXR"/>
</dbReference>
<dbReference type="KEGG" id="bfu:BCIN_03g08520"/>
<dbReference type="OrthoDB" id="3501272at2759"/>
<protein>
    <recommendedName>
        <fullName evidence="1">2EXR domain-containing protein</fullName>
    </recommendedName>
</protein>
<dbReference type="GeneID" id="5435467"/>
<evidence type="ECO:0000259" key="1">
    <source>
        <dbReference type="Pfam" id="PF20150"/>
    </source>
</evidence>
<gene>
    <name evidence="2" type="ORF">BCIN_03g08520</name>
</gene>
<dbReference type="EMBL" id="CP009807">
    <property type="protein sequence ID" value="ATZ48664.1"/>
    <property type="molecule type" value="Genomic_DNA"/>
</dbReference>
<dbReference type="AlphaFoldDB" id="A0A384JEB5"/>
<feature type="domain" description="2EXR" evidence="1">
    <location>
        <begin position="27"/>
        <end position="136"/>
    </location>
</feature>
<dbReference type="Pfam" id="PF20150">
    <property type="entry name" value="2EXR"/>
    <property type="match status" value="1"/>
</dbReference>
<organism evidence="2 3">
    <name type="scientific">Botryotinia fuckeliana (strain B05.10)</name>
    <name type="common">Noble rot fungus</name>
    <name type="synonym">Botrytis cinerea</name>
    <dbReference type="NCBI Taxonomy" id="332648"/>
    <lineage>
        <taxon>Eukaryota</taxon>
        <taxon>Fungi</taxon>
        <taxon>Dikarya</taxon>
        <taxon>Ascomycota</taxon>
        <taxon>Pezizomycotina</taxon>
        <taxon>Leotiomycetes</taxon>
        <taxon>Helotiales</taxon>
        <taxon>Sclerotiniaceae</taxon>
        <taxon>Botrytis</taxon>
    </lineage>
</organism>
<evidence type="ECO:0000313" key="2">
    <source>
        <dbReference type="EMBL" id="ATZ48664.1"/>
    </source>
</evidence>
<reference evidence="2 3" key="2">
    <citation type="journal article" date="2012" name="Eukaryot. Cell">
        <title>Genome update of Botrytis cinerea strains B05.10 and T4.</title>
        <authorList>
            <person name="Staats M."/>
            <person name="van Kan J.A."/>
        </authorList>
    </citation>
    <scope>NUCLEOTIDE SEQUENCE [LARGE SCALE GENOMIC DNA]</scope>
    <source>
        <strain evidence="2 3">B05.10</strain>
    </source>
</reference>
<reference evidence="2 3" key="3">
    <citation type="journal article" date="2017" name="Mol. Plant Pathol.">
        <title>A gapless genome sequence of the fungus Botrytis cinerea.</title>
        <authorList>
            <person name="Van Kan J.A."/>
            <person name="Stassen J.H."/>
            <person name="Mosbach A."/>
            <person name="Van Der Lee T.A."/>
            <person name="Faino L."/>
            <person name="Farmer A.D."/>
            <person name="Papasotiriou D.G."/>
            <person name="Zhou S."/>
            <person name="Seidl M.F."/>
            <person name="Cottam E."/>
            <person name="Edel D."/>
            <person name="Hahn M."/>
            <person name="Schwartz D.C."/>
            <person name="Dietrich R.A."/>
            <person name="Widdison S."/>
            <person name="Scalliet G."/>
        </authorList>
    </citation>
    <scope>NUCLEOTIDE SEQUENCE [LARGE SCALE GENOMIC DNA]</scope>
    <source>
        <strain evidence="2 3">B05.10</strain>
    </source>
</reference>
<evidence type="ECO:0000313" key="3">
    <source>
        <dbReference type="Proteomes" id="UP000001798"/>
    </source>
</evidence>
<sequence>MGQLSTNDSRIKTSSAANPLKRKRTTFPQFAQFPSEIRCMIFAQALPPSQILNFRFWIHRKRGGFTDIINFGSALAKFPGVSALSETCKASNDILYRHVGLEKIELIRPPIRHFLDTTEVIPDTLNYLYLRPSTDVFMVRIDSLVRLYQLGGSIGSLRNIKQLAVTGIDYDLFDDFDREQLTVLFEKFCNIIQKHCPELKKLQLVIGDTEAVPFSTGNNNTELTRNMRLIEMDEDFQSLDFEEDDARLEYYELEGLKEGMRSTSLYAHRAMMELKDYVAQQAMMELEHYAEREQMLSDSAVEDYWRKIEVVPVTVGWLEGGKRPQLWFPALSSALPCYDDGTPFDRYQGMVELFGGADL</sequence>
<dbReference type="Proteomes" id="UP000001798">
    <property type="component" value="Chromosome 3"/>
</dbReference>
<reference evidence="2 3" key="1">
    <citation type="journal article" date="2011" name="PLoS Genet.">
        <title>Genomic analysis of the necrotrophic fungal pathogens Sclerotinia sclerotiorum and Botrytis cinerea.</title>
        <authorList>
            <person name="Amselem J."/>
            <person name="Cuomo C.A."/>
            <person name="van Kan J.A."/>
            <person name="Viaud M."/>
            <person name="Benito E.P."/>
            <person name="Couloux A."/>
            <person name="Coutinho P.M."/>
            <person name="de Vries R.P."/>
            <person name="Dyer P.S."/>
            <person name="Fillinger S."/>
            <person name="Fournier E."/>
            <person name="Gout L."/>
            <person name="Hahn M."/>
            <person name="Kohn L."/>
            <person name="Lapalu N."/>
            <person name="Plummer K.M."/>
            <person name="Pradier J.M."/>
            <person name="Quevillon E."/>
            <person name="Sharon A."/>
            <person name="Simon A."/>
            <person name="ten Have A."/>
            <person name="Tudzynski B."/>
            <person name="Tudzynski P."/>
            <person name="Wincker P."/>
            <person name="Andrew M."/>
            <person name="Anthouard V."/>
            <person name="Beever R.E."/>
            <person name="Beffa R."/>
            <person name="Benoit I."/>
            <person name="Bouzid O."/>
            <person name="Brault B."/>
            <person name="Chen Z."/>
            <person name="Choquer M."/>
            <person name="Collemare J."/>
            <person name="Cotton P."/>
            <person name="Danchin E.G."/>
            <person name="Da Silva C."/>
            <person name="Gautier A."/>
            <person name="Giraud C."/>
            <person name="Giraud T."/>
            <person name="Gonzalez C."/>
            <person name="Grossetete S."/>
            <person name="Guldener U."/>
            <person name="Henrissat B."/>
            <person name="Howlett B.J."/>
            <person name="Kodira C."/>
            <person name="Kretschmer M."/>
            <person name="Lappartient A."/>
            <person name="Leroch M."/>
            <person name="Levis C."/>
            <person name="Mauceli E."/>
            <person name="Neuveglise C."/>
            <person name="Oeser B."/>
            <person name="Pearson M."/>
            <person name="Poulain J."/>
            <person name="Poussereau N."/>
            <person name="Quesneville H."/>
            <person name="Rascle C."/>
            <person name="Schumacher J."/>
            <person name="Segurens B."/>
            <person name="Sexton A."/>
            <person name="Silva E."/>
            <person name="Sirven C."/>
            <person name="Soanes D.M."/>
            <person name="Talbot N.J."/>
            <person name="Templeton M."/>
            <person name="Yandava C."/>
            <person name="Yarden O."/>
            <person name="Zeng Q."/>
            <person name="Rollins J.A."/>
            <person name="Lebrun M.H."/>
            <person name="Dickman M."/>
        </authorList>
    </citation>
    <scope>NUCLEOTIDE SEQUENCE [LARGE SCALE GENOMIC DNA]</scope>
    <source>
        <strain evidence="2 3">B05.10</strain>
    </source>
</reference>
<dbReference type="VEuPathDB" id="FungiDB:Bcin03g08520"/>
<dbReference type="RefSeq" id="XP_001554905.2">
    <property type="nucleotide sequence ID" value="XM_001554855.2"/>
</dbReference>
<name>A0A384JEB5_BOTFB</name>
<accession>A0A384JEB5</accession>